<name>A0ABM9HFI0_9BACT</name>
<evidence type="ECO:0000256" key="1">
    <source>
        <dbReference type="ARBA" id="ARBA00004141"/>
    </source>
</evidence>
<feature type="transmembrane region" description="Helical" evidence="5">
    <location>
        <begin position="60"/>
        <end position="77"/>
    </location>
</feature>
<dbReference type="PROSITE" id="PS50801">
    <property type="entry name" value="STAS"/>
    <property type="match status" value="1"/>
</dbReference>
<evidence type="ECO:0000313" key="8">
    <source>
        <dbReference type="Proteomes" id="UP001157733"/>
    </source>
</evidence>
<keyword evidence="3 5" id="KW-1133">Transmembrane helix</keyword>
<evidence type="ECO:0000313" key="7">
    <source>
        <dbReference type="EMBL" id="CAI2718977.1"/>
    </source>
</evidence>
<evidence type="ECO:0000256" key="4">
    <source>
        <dbReference type="ARBA" id="ARBA00023136"/>
    </source>
</evidence>
<organism evidence="7 8">
    <name type="scientific">Nitrospina watsonii</name>
    <dbReference type="NCBI Taxonomy" id="1323948"/>
    <lineage>
        <taxon>Bacteria</taxon>
        <taxon>Pseudomonadati</taxon>
        <taxon>Nitrospinota/Tectimicrobiota group</taxon>
        <taxon>Nitrospinota</taxon>
        <taxon>Nitrospinia</taxon>
        <taxon>Nitrospinales</taxon>
        <taxon>Nitrospinaceae</taxon>
        <taxon>Nitrospina</taxon>
    </lineage>
</organism>
<dbReference type="InterPro" id="IPR001902">
    <property type="entry name" value="SLC26A/SulP_fam"/>
</dbReference>
<keyword evidence="2 5" id="KW-0812">Transmembrane</keyword>
<feature type="transmembrane region" description="Helical" evidence="5">
    <location>
        <begin position="84"/>
        <end position="103"/>
    </location>
</feature>
<dbReference type="EMBL" id="OX336137">
    <property type="protein sequence ID" value="CAI2718977.1"/>
    <property type="molecule type" value="Genomic_DNA"/>
</dbReference>
<feature type="transmembrane region" description="Helical" evidence="5">
    <location>
        <begin position="262"/>
        <end position="285"/>
    </location>
</feature>
<feature type="transmembrane region" description="Helical" evidence="5">
    <location>
        <begin position="35"/>
        <end position="54"/>
    </location>
</feature>
<dbReference type="InterPro" id="IPR036513">
    <property type="entry name" value="STAS_dom_sf"/>
</dbReference>
<dbReference type="Proteomes" id="UP001157733">
    <property type="component" value="Chromosome"/>
</dbReference>
<dbReference type="CDD" id="cd07042">
    <property type="entry name" value="STAS_SulP_like_sulfate_transporter"/>
    <property type="match status" value="1"/>
</dbReference>
<evidence type="ECO:0000256" key="2">
    <source>
        <dbReference type="ARBA" id="ARBA00022692"/>
    </source>
</evidence>
<feature type="domain" description="STAS" evidence="6">
    <location>
        <begin position="451"/>
        <end position="562"/>
    </location>
</feature>
<dbReference type="SUPFAM" id="SSF52091">
    <property type="entry name" value="SpoIIaa-like"/>
    <property type="match status" value="1"/>
</dbReference>
<dbReference type="PANTHER" id="PTHR11814">
    <property type="entry name" value="SULFATE TRANSPORTER"/>
    <property type="match status" value="1"/>
</dbReference>
<comment type="subcellular location">
    <subcellularLocation>
        <location evidence="1">Membrane</location>
        <topology evidence="1">Multi-pass membrane protein</topology>
    </subcellularLocation>
</comment>
<dbReference type="Pfam" id="PF00916">
    <property type="entry name" value="Sulfate_transp"/>
    <property type="match status" value="1"/>
</dbReference>
<dbReference type="InterPro" id="IPR002645">
    <property type="entry name" value="STAS_dom"/>
</dbReference>
<feature type="transmembrane region" description="Helical" evidence="5">
    <location>
        <begin position="109"/>
        <end position="130"/>
    </location>
</feature>
<keyword evidence="8" id="KW-1185">Reference proteome</keyword>
<feature type="transmembrane region" description="Helical" evidence="5">
    <location>
        <begin position="189"/>
        <end position="207"/>
    </location>
</feature>
<dbReference type="Gene3D" id="3.30.750.24">
    <property type="entry name" value="STAS domain"/>
    <property type="match status" value="1"/>
</dbReference>
<reference evidence="7 8" key="1">
    <citation type="submission" date="2022-09" db="EMBL/GenBank/DDBJ databases">
        <authorList>
            <person name="Kop L."/>
        </authorList>
    </citation>
    <scope>NUCLEOTIDE SEQUENCE [LARGE SCALE GENOMIC DNA]</scope>
    <source>
        <strain evidence="7 8">347</strain>
    </source>
</reference>
<accession>A0ABM9HFI0</accession>
<feature type="transmembrane region" description="Helical" evidence="5">
    <location>
        <begin position="219"/>
        <end position="242"/>
    </location>
</feature>
<keyword evidence="4 5" id="KW-0472">Membrane</keyword>
<sequence length="596" mass="64497">MNIASMQRIEEERAKLTLKKPFQFKYDVANLRGDLFGGITAGIVALPLALAFGVQSGMGAIAGLYGAIALGFFAAIFGGTRQQISGPTGPMTVVSSLVVMTAIQNTGSLASASGTIITIFLLSGFFLLLYGCFKLGTYIRYIPYPVVSGFMTGIGVIIIILQIFPLMGQKSPKKILSVFGELPQALNNINWEAVLVATTTIAIIYIFPRITKSIPSTLVALLTVSGISNWVGLNVPLIGDIPDGFPELRLNEVSFEGMKLGLLIKLALTLSLLGAIDSLLTSVVADNITKTKHNSNQELIGQGIGNMAAAAIGGLPGAGATMRTLVNINSGGLTRLSGVVHALVLLIILMGAGVYASQIPLAVLAGILITVGIGIIDYKGMRHVKAVPRADAIVMFLVLALTVFVDLIQAVAAGLIMSSILFMKQMSDQVGEEVKIAPLRAYGNELPWEDEDIPPSIIDKIYVEHLDGPLFFGFAPAFQEMAKTLPDIRVIIFRMEEVPHIDQTGLYALEEVVRELEMRNIAVVMTGLQDQPLRMLRRINIVPGLVPEQYLFPSFAVCADWLKEELTDASHEDMHSFFDELDNVRRQQKLIPKYRL</sequence>
<evidence type="ECO:0000256" key="3">
    <source>
        <dbReference type="ARBA" id="ARBA00022989"/>
    </source>
</evidence>
<dbReference type="InterPro" id="IPR011547">
    <property type="entry name" value="SLC26A/SulP_dom"/>
</dbReference>
<evidence type="ECO:0000256" key="5">
    <source>
        <dbReference type="SAM" id="Phobius"/>
    </source>
</evidence>
<dbReference type="Pfam" id="PF01740">
    <property type="entry name" value="STAS"/>
    <property type="match status" value="1"/>
</dbReference>
<feature type="transmembrane region" description="Helical" evidence="5">
    <location>
        <begin position="142"/>
        <end position="164"/>
    </location>
</feature>
<feature type="transmembrane region" description="Helical" evidence="5">
    <location>
        <begin position="332"/>
        <end position="355"/>
    </location>
</feature>
<feature type="transmembrane region" description="Helical" evidence="5">
    <location>
        <begin position="361"/>
        <end position="380"/>
    </location>
</feature>
<gene>
    <name evidence="7" type="primary">bicA</name>
    <name evidence="7" type="ORF">NSPWAT_2121</name>
</gene>
<evidence type="ECO:0000259" key="6">
    <source>
        <dbReference type="PROSITE" id="PS50801"/>
    </source>
</evidence>
<protein>
    <submittedName>
        <fullName evidence="7">Bicarbonate transporter BicA</fullName>
    </submittedName>
</protein>
<feature type="transmembrane region" description="Helical" evidence="5">
    <location>
        <begin position="392"/>
        <end position="417"/>
    </location>
</feature>
<proteinExistence type="predicted"/>